<sequence>MATLVSPGVAVSVIDESFYGTAGAGTVPLIVCATGQDKAHVSGTGYASGTVSSMAGKPQLITSQRELVQTFGTPYFRTVSGTASNGDEVNEYGLLAAYSYLGAANRAYVVRADVNTTELLPVTAEPTGPPVTGALWWDTANSVYGLFQYSSAQGAWIKQTVTPFTAAQMTVNAPTASAGGAATGDFRISVESATGKALGTDVADSQVYEWDASAWQAVSTANAGNLTATTVTVGPSSAQPASPVDKDVWFKTSSDGLGTSLVVKSYNSSTTSFDTKAVNFYVDDATAAQPGNFDSGRPADIIVTSLDSGGLFAGAASTSSTSFVILDGGSGYTVAPTLTVSGNGTAEAVISGGAVTDVVVTAVGSGYTTNPTVTTTGGVNPPAGSVYATEDIANDVASIGLNLFDGASATSTAVADATSTYAAANELEVSASEIYGAVTDGTYWYNTSTVLDMYINTSGIWIPQTISAYGTVAPTSPSNNDVWVDTNDLENYPLVKVYNTVTSTWIARDNTDQSTANGVVFADLTATAADTTYNSGATR</sequence>
<name>A0A382EBA7_9ZZZZ</name>
<dbReference type="AlphaFoldDB" id="A0A382EBA7"/>
<dbReference type="EMBL" id="UINC01043383">
    <property type="protein sequence ID" value="SVB47344.1"/>
    <property type="molecule type" value="Genomic_DNA"/>
</dbReference>
<protein>
    <submittedName>
        <fullName evidence="1">Uncharacterized protein</fullName>
    </submittedName>
</protein>
<proteinExistence type="predicted"/>
<feature type="non-terminal residue" evidence="1">
    <location>
        <position position="539"/>
    </location>
</feature>
<gene>
    <name evidence="1" type="ORF">METZ01_LOCUS200198</name>
</gene>
<organism evidence="1">
    <name type="scientific">marine metagenome</name>
    <dbReference type="NCBI Taxonomy" id="408172"/>
    <lineage>
        <taxon>unclassified sequences</taxon>
        <taxon>metagenomes</taxon>
        <taxon>ecological metagenomes</taxon>
    </lineage>
</organism>
<reference evidence="1" key="1">
    <citation type="submission" date="2018-05" db="EMBL/GenBank/DDBJ databases">
        <authorList>
            <person name="Lanie J.A."/>
            <person name="Ng W.-L."/>
            <person name="Kazmierczak K.M."/>
            <person name="Andrzejewski T.M."/>
            <person name="Davidsen T.M."/>
            <person name="Wayne K.J."/>
            <person name="Tettelin H."/>
            <person name="Glass J.I."/>
            <person name="Rusch D."/>
            <person name="Podicherti R."/>
            <person name="Tsui H.-C.T."/>
            <person name="Winkler M.E."/>
        </authorList>
    </citation>
    <scope>NUCLEOTIDE SEQUENCE</scope>
</reference>
<evidence type="ECO:0000313" key="1">
    <source>
        <dbReference type="EMBL" id="SVB47344.1"/>
    </source>
</evidence>
<accession>A0A382EBA7</accession>